<dbReference type="InterPro" id="IPR036388">
    <property type="entry name" value="WH-like_DNA-bd_sf"/>
</dbReference>
<keyword evidence="2" id="KW-0805">Transcription regulation</keyword>
<dbReference type="PANTHER" id="PTHR30126:SF40">
    <property type="entry name" value="HTH-TYPE TRANSCRIPTIONAL REGULATOR GLTR"/>
    <property type="match status" value="1"/>
</dbReference>
<reference evidence="6 7" key="1">
    <citation type="journal article" date="2007" name="PLoS Genet.">
        <title>Meningococcal genetic variation mechanisms viewed through comparative analysis of serogroup C strain FAM18.</title>
        <authorList>
            <person name="Bentley S.D."/>
            <person name="Vernikos G.S."/>
            <person name="Snyder L.A.S."/>
            <person name="Churcher C."/>
            <person name="Arrowsmith C."/>
            <person name="Chillingworth T."/>
            <person name="Cronin A."/>
            <person name="Davis P.H."/>
            <person name="Holroyd N.E."/>
            <person name="Jagels K."/>
            <person name="Maddison M."/>
            <person name="Moule S."/>
            <person name="Rabbinowitsch E."/>
            <person name="Sharp S."/>
            <person name="Unwin L."/>
            <person name="Whitehead S."/>
            <person name="Quail M.A."/>
            <person name="Achtman M."/>
            <person name="Barrell B."/>
            <person name="Saunders N.J."/>
            <person name="Parkhill J."/>
        </authorList>
    </citation>
    <scope>NUCLEOTIDE SEQUENCE [LARGE SCALE GENOMIC DNA]</scope>
    <source>
        <strain evidence="7">ATCC 700532 / DSM 15464 / FAM18</strain>
    </source>
</reference>
<evidence type="ECO:0000313" key="6">
    <source>
        <dbReference type="EMBL" id="CAM10410.1"/>
    </source>
</evidence>
<dbReference type="Gene3D" id="3.40.190.290">
    <property type="match status" value="1"/>
</dbReference>
<dbReference type="SUPFAM" id="SSF53850">
    <property type="entry name" value="Periplasmic binding protein-like II"/>
    <property type="match status" value="1"/>
</dbReference>
<dbReference type="KEGG" id="nmc:NMC1162"/>
<dbReference type="PROSITE" id="PS50931">
    <property type="entry name" value="HTH_LYSR"/>
    <property type="match status" value="1"/>
</dbReference>
<dbReference type="InterPro" id="IPR005119">
    <property type="entry name" value="LysR_subst-bd"/>
</dbReference>
<dbReference type="AlphaFoldDB" id="A1KU68"/>
<keyword evidence="3" id="KW-0238">DNA-binding</keyword>
<dbReference type="InterPro" id="IPR036390">
    <property type="entry name" value="WH_DNA-bd_sf"/>
</dbReference>
<dbReference type="InterPro" id="IPR000847">
    <property type="entry name" value="LysR_HTH_N"/>
</dbReference>
<dbReference type="Proteomes" id="UP000002286">
    <property type="component" value="Chromosome"/>
</dbReference>
<dbReference type="GO" id="GO:0000976">
    <property type="term" value="F:transcription cis-regulatory region binding"/>
    <property type="evidence" value="ECO:0007669"/>
    <property type="project" value="TreeGrafter"/>
</dbReference>
<dbReference type="Gene3D" id="1.10.10.10">
    <property type="entry name" value="Winged helix-like DNA-binding domain superfamily/Winged helix DNA-binding domain"/>
    <property type="match status" value="1"/>
</dbReference>
<evidence type="ECO:0000256" key="4">
    <source>
        <dbReference type="ARBA" id="ARBA00023163"/>
    </source>
</evidence>
<sequence length="317" mass="35105">MHKYRKHPHKEGYMDAVQLKSFVAVAHEGNLTQAAKRLFLSQPAVSAQIKALEEYVGTPLFRRTGKGMVLTRAGEILLPEAESLLQYKHKLEHFAKTLAGDYSEETSLGIIHPIDSAKLVALTDNIGQTAPKTRLHIQYGMSGEILSRIQHKTLHGGFILGNAAQRGIRSVFLQNLTYALICPQSQYPHLTRSLPQSLQECVWIEMSGVSGSRKHLHQFWRSNRLSPKKQILCDYPQTIIDLVAGGIGVAMVPGNKAEAAAKEGAGVAIIESCRHSMPLNFIYAEEYEDNPHVSLLLECIEKVWGVQAVQPPVVSDN</sequence>
<dbReference type="Pfam" id="PF03466">
    <property type="entry name" value="LysR_substrate"/>
    <property type="match status" value="1"/>
</dbReference>
<feature type="domain" description="HTH lysR-type" evidence="5">
    <location>
        <begin position="14"/>
        <end position="71"/>
    </location>
</feature>
<dbReference type="CDD" id="cd05466">
    <property type="entry name" value="PBP2_LTTR_substrate"/>
    <property type="match status" value="1"/>
</dbReference>
<evidence type="ECO:0000313" key="7">
    <source>
        <dbReference type="Proteomes" id="UP000002286"/>
    </source>
</evidence>
<dbReference type="EMBL" id="AM421808">
    <property type="protein sequence ID" value="CAM10410.1"/>
    <property type="molecule type" value="Genomic_DNA"/>
</dbReference>
<dbReference type="PRINTS" id="PR00039">
    <property type="entry name" value="HTHLYSR"/>
</dbReference>
<dbReference type="FunFam" id="1.10.10.10:FF:000001">
    <property type="entry name" value="LysR family transcriptional regulator"/>
    <property type="match status" value="1"/>
</dbReference>
<keyword evidence="4" id="KW-0804">Transcription</keyword>
<dbReference type="PANTHER" id="PTHR30126">
    <property type="entry name" value="HTH-TYPE TRANSCRIPTIONAL REGULATOR"/>
    <property type="match status" value="1"/>
</dbReference>
<protein>
    <submittedName>
        <fullName evidence="6">LysR-family transcriptional regulator</fullName>
    </submittedName>
</protein>
<dbReference type="SUPFAM" id="SSF46785">
    <property type="entry name" value="Winged helix' DNA-binding domain"/>
    <property type="match status" value="1"/>
</dbReference>
<dbReference type="Pfam" id="PF00126">
    <property type="entry name" value="HTH_1"/>
    <property type="match status" value="1"/>
</dbReference>
<gene>
    <name evidence="6" type="ordered locus">NMC1162</name>
</gene>
<comment type="similarity">
    <text evidence="1">Belongs to the LysR transcriptional regulatory family.</text>
</comment>
<name>A1KU68_NEIMF</name>
<proteinExistence type="inferred from homology"/>
<dbReference type="GO" id="GO:0003700">
    <property type="term" value="F:DNA-binding transcription factor activity"/>
    <property type="evidence" value="ECO:0007669"/>
    <property type="project" value="InterPro"/>
</dbReference>
<organism evidence="6 7">
    <name type="scientific">Neisseria meningitidis serogroup C / serotype 2a (strain ATCC 700532 / DSM 15464 / FAM18)</name>
    <dbReference type="NCBI Taxonomy" id="272831"/>
    <lineage>
        <taxon>Bacteria</taxon>
        <taxon>Pseudomonadati</taxon>
        <taxon>Pseudomonadota</taxon>
        <taxon>Betaproteobacteria</taxon>
        <taxon>Neisseriales</taxon>
        <taxon>Neisseriaceae</taxon>
        <taxon>Neisseria</taxon>
    </lineage>
</organism>
<evidence type="ECO:0000256" key="2">
    <source>
        <dbReference type="ARBA" id="ARBA00023015"/>
    </source>
</evidence>
<evidence type="ECO:0000259" key="5">
    <source>
        <dbReference type="PROSITE" id="PS50931"/>
    </source>
</evidence>
<dbReference type="HOGENOM" id="CLU_039613_6_1_4"/>
<evidence type="ECO:0000256" key="1">
    <source>
        <dbReference type="ARBA" id="ARBA00009437"/>
    </source>
</evidence>
<evidence type="ECO:0000256" key="3">
    <source>
        <dbReference type="ARBA" id="ARBA00023125"/>
    </source>
</evidence>
<accession>A1KU68</accession>